<feature type="transmembrane region" description="Helical" evidence="2">
    <location>
        <begin position="312"/>
        <end position="332"/>
    </location>
</feature>
<feature type="transmembrane region" description="Helical" evidence="2">
    <location>
        <begin position="88"/>
        <end position="111"/>
    </location>
</feature>
<feature type="transmembrane region" description="Helical" evidence="2">
    <location>
        <begin position="214"/>
        <end position="237"/>
    </location>
</feature>
<keyword evidence="2" id="KW-1133">Transmembrane helix</keyword>
<dbReference type="InterPro" id="IPR036305">
    <property type="entry name" value="RGS_sf"/>
</dbReference>
<protein>
    <recommendedName>
        <fullName evidence="3">RGS domain-containing protein</fullName>
    </recommendedName>
</protein>
<dbReference type="EMBL" id="KQ242247">
    <property type="protein sequence ID" value="KNC79772.1"/>
    <property type="molecule type" value="Genomic_DNA"/>
</dbReference>
<dbReference type="GeneID" id="25908349"/>
<dbReference type="Pfam" id="PF00615">
    <property type="entry name" value="RGS"/>
    <property type="match status" value="1"/>
</dbReference>
<dbReference type="InterPro" id="IPR044926">
    <property type="entry name" value="RGS_subdomain_2"/>
</dbReference>
<dbReference type="Proteomes" id="UP000054560">
    <property type="component" value="Unassembled WGS sequence"/>
</dbReference>
<organism evidence="4 5">
    <name type="scientific">Sphaeroforma arctica JP610</name>
    <dbReference type="NCBI Taxonomy" id="667725"/>
    <lineage>
        <taxon>Eukaryota</taxon>
        <taxon>Ichthyosporea</taxon>
        <taxon>Ichthyophonida</taxon>
        <taxon>Sphaeroforma</taxon>
    </lineage>
</organism>
<keyword evidence="2" id="KW-0812">Transmembrane</keyword>
<feature type="transmembrane region" description="Helical" evidence="2">
    <location>
        <begin position="281"/>
        <end position="300"/>
    </location>
</feature>
<dbReference type="InterPro" id="IPR016137">
    <property type="entry name" value="RGS"/>
</dbReference>
<evidence type="ECO:0000259" key="3">
    <source>
        <dbReference type="PROSITE" id="PS50132"/>
    </source>
</evidence>
<keyword evidence="2" id="KW-0472">Membrane</keyword>
<dbReference type="AlphaFoldDB" id="A0A0L0FSJ9"/>
<evidence type="ECO:0000256" key="2">
    <source>
        <dbReference type="SAM" id="Phobius"/>
    </source>
</evidence>
<feature type="transmembrane region" description="Helical" evidence="2">
    <location>
        <begin position="249"/>
        <end position="269"/>
    </location>
</feature>
<feature type="transmembrane region" description="Helical" evidence="2">
    <location>
        <begin position="126"/>
        <end position="152"/>
    </location>
</feature>
<accession>A0A0L0FSJ9</accession>
<feature type="domain" description="RGS" evidence="3">
    <location>
        <begin position="429"/>
        <end position="527"/>
    </location>
</feature>
<feature type="compositionally biased region" description="Low complexity" evidence="1">
    <location>
        <begin position="544"/>
        <end position="556"/>
    </location>
</feature>
<name>A0A0L0FSJ9_9EUKA</name>
<feature type="region of interest" description="Disordered" evidence="1">
    <location>
        <begin position="538"/>
        <end position="598"/>
    </location>
</feature>
<dbReference type="PROSITE" id="PS50132">
    <property type="entry name" value="RGS"/>
    <property type="match status" value="1"/>
</dbReference>
<proteinExistence type="predicted"/>
<reference evidence="4 5" key="1">
    <citation type="submission" date="2011-02" db="EMBL/GenBank/DDBJ databases">
        <title>The Genome Sequence of Sphaeroforma arctica JP610.</title>
        <authorList>
            <consortium name="The Broad Institute Genome Sequencing Platform"/>
            <person name="Russ C."/>
            <person name="Cuomo C."/>
            <person name="Young S.K."/>
            <person name="Zeng Q."/>
            <person name="Gargeya S."/>
            <person name="Alvarado L."/>
            <person name="Berlin A."/>
            <person name="Chapman S.B."/>
            <person name="Chen Z."/>
            <person name="Freedman E."/>
            <person name="Gellesch M."/>
            <person name="Goldberg J."/>
            <person name="Griggs A."/>
            <person name="Gujja S."/>
            <person name="Heilman E."/>
            <person name="Heiman D."/>
            <person name="Howarth C."/>
            <person name="Mehta T."/>
            <person name="Neiman D."/>
            <person name="Pearson M."/>
            <person name="Roberts A."/>
            <person name="Saif S."/>
            <person name="Shea T."/>
            <person name="Shenoy N."/>
            <person name="Sisk P."/>
            <person name="Stolte C."/>
            <person name="Sykes S."/>
            <person name="White J."/>
            <person name="Yandava C."/>
            <person name="Burger G."/>
            <person name="Gray M.W."/>
            <person name="Holland P.W.H."/>
            <person name="King N."/>
            <person name="Lang F.B.F."/>
            <person name="Roger A.J."/>
            <person name="Ruiz-Trillo I."/>
            <person name="Haas B."/>
            <person name="Nusbaum C."/>
            <person name="Birren B."/>
        </authorList>
    </citation>
    <scope>NUCLEOTIDE SEQUENCE [LARGE SCALE GENOMIC DNA]</scope>
    <source>
        <strain evidence="4 5">JP610</strain>
    </source>
</reference>
<sequence length="598" mass="68297">MEWSKREKDSIGKGVTDGARRVNDSGSDVLLFGVSDGPNTLDYYAGAQRAEAVTVDGAAREVKDTGAPSLAHMNSQNIVEYDDHRKKLWFGFCTVYAVFFGVTVVFVYLAMDRAPLISEQLNNGDYLFSLVLIANVPGLIMACLLCGFFYRFRNTPEVKSRRHAHLIHFCIVAILHPSARLLMAAVRFGQTPFRPTRPKDPNAAYHSWLLTGRLLQFFTAGSLLAAIVCRLVYMYLALRTESQGTKPRYWVLVVISFLWFIPCMLPMIWCNWHVCSMQKMFSSLYAYLGSLSIIYLILILKTRDAEKAFVDFHSNIRLFIAFCITFWIPVVWVNSSNTPTSFTFFSYFALFLGPYILWMFIIDSFALIIIRVTSRHLFRRRVLEDIDLEGEYYRRMECLGTNILQMVKDPGLFSLMLAHANSMEHLCGENLMFLEAINKCKQTEAKNSAQARHEWLTVVEEYIVIESVNEVNLVSRTRNKVLEHAHDEIAWTNVNWAARAAQMEVNYNLTQSWLPAFLKSEKYQKYRENQLKEVESLHNQIKRTSSNSGSSTNDSGYSRRENTQESGLVNIQDDEITNIASGSRRGSFPAGPSAIQEL</sequence>
<feature type="transmembrane region" description="Helical" evidence="2">
    <location>
        <begin position="344"/>
        <end position="370"/>
    </location>
</feature>
<feature type="transmembrane region" description="Helical" evidence="2">
    <location>
        <begin position="164"/>
        <end position="186"/>
    </location>
</feature>
<dbReference type="Gene3D" id="1.10.167.10">
    <property type="entry name" value="Regulator of G-protein Signalling 4, domain 2"/>
    <property type="match status" value="1"/>
</dbReference>
<dbReference type="SUPFAM" id="SSF48097">
    <property type="entry name" value="Regulator of G-protein signaling, RGS"/>
    <property type="match status" value="1"/>
</dbReference>
<evidence type="ECO:0000313" key="4">
    <source>
        <dbReference type="EMBL" id="KNC79772.1"/>
    </source>
</evidence>
<dbReference type="RefSeq" id="XP_014153674.1">
    <property type="nucleotide sequence ID" value="XM_014298199.1"/>
</dbReference>
<keyword evidence="5" id="KW-1185">Reference proteome</keyword>
<evidence type="ECO:0000256" key="1">
    <source>
        <dbReference type="SAM" id="MobiDB-lite"/>
    </source>
</evidence>
<gene>
    <name evidence="4" type="ORF">SARC_07845</name>
</gene>
<dbReference type="OrthoDB" id="10266999at2759"/>
<evidence type="ECO:0000313" key="5">
    <source>
        <dbReference type="Proteomes" id="UP000054560"/>
    </source>
</evidence>